<dbReference type="Pfam" id="PF01380">
    <property type="entry name" value="SIS"/>
    <property type="match status" value="1"/>
</dbReference>
<reference evidence="4 5" key="1">
    <citation type="submission" date="2018-06" db="EMBL/GenBank/DDBJ databases">
        <title>Draft genome sequence of hyperthermophilic methanogen Methanothermobacter tenebrarum sp. MCM-B 1447.</title>
        <authorList>
            <person name="Pore S.D."/>
            <person name="Dagar S."/>
            <person name="Dhakephalkar P.K."/>
        </authorList>
    </citation>
    <scope>NUCLEOTIDE SEQUENCE [LARGE SCALE GENOMIC DNA]</scope>
    <source>
        <strain evidence="4 5">MCM B 1447</strain>
    </source>
</reference>
<dbReference type="PANTHER" id="PTHR43443:SF1">
    <property type="entry name" value="3-HEXULOSE-6-PHOSPHATE ISOMERASE"/>
    <property type="match status" value="1"/>
</dbReference>
<evidence type="ECO:0000256" key="1">
    <source>
        <dbReference type="ARBA" id="ARBA00009235"/>
    </source>
</evidence>
<feature type="domain" description="SIS" evidence="3">
    <location>
        <begin position="31"/>
        <end position="178"/>
    </location>
</feature>
<evidence type="ECO:0000259" key="3">
    <source>
        <dbReference type="PROSITE" id="PS51464"/>
    </source>
</evidence>
<dbReference type="GO" id="GO:0016853">
    <property type="term" value="F:isomerase activity"/>
    <property type="evidence" value="ECO:0007669"/>
    <property type="project" value="UniProtKB-KW"/>
</dbReference>
<dbReference type="SUPFAM" id="SSF53697">
    <property type="entry name" value="SIS domain"/>
    <property type="match status" value="1"/>
</dbReference>
<dbReference type="InterPro" id="IPR001347">
    <property type="entry name" value="SIS_dom"/>
</dbReference>
<keyword evidence="2" id="KW-0175">Coiled coil</keyword>
<dbReference type="Gene3D" id="3.40.50.10490">
    <property type="entry name" value="Glucose-6-phosphate isomerase like protein, domain 1"/>
    <property type="match status" value="1"/>
</dbReference>
<name>A0A328PC69_9EURY</name>
<evidence type="ECO:0000313" key="5">
    <source>
        <dbReference type="Proteomes" id="UP000249782"/>
    </source>
</evidence>
<keyword evidence="4" id="KW-0413">Isomerase</keyword>
<keyword evidence="5" id="KW-1185">Reference proteome</keyword>
<dbReference type="OrthoDB" id="350569at2157"/>
<feature type="coiled-coil region" evidence="2">
    <location>
        <begin position="4"/>
        <end position="38"/>
    </location>
</feature>
<dbReference type="Proteomes" id="UP000249782">
    <property type="component" value="Unassembled WGS sequence"/>
</dbReference>
<evidence type="ECO:0000256" key="2">
    <source>
        <dbReference type="SAM" id="Coils"/>
    </source>
</evidence>
<evidence type="ECO:0000313" key="4">
    <source>
        <dbReference type="EMBL" id="RAO78751.1"/>
    </source>
</evidence>
<dbReference type="EMBL" id="QLOE01000008">
    <property type="protein sequence ID" value="RAO78751.1"/>
    <property type="molecule type" value="Genomic_DNA"/>
</dbReference>
<organism evidence="4 5">
    <name type="scientific">Methanothermobacter tenebrarum</name>
    <dbReference type="NCBI Taxonomy" id="680118"/>
    <lineage>
        <taxon>Archaea</taxon>
        <taxon>Methanobacteriati</taxon>
        <taxon>Methanobacteriota</taxon>
        <taxon>Methanomada group</taxon>
        <taxon>Methanobacteria</taxon>
        <taxon>Methanobacteriales</taxon>
        <taxon>Methanobacteriaceae</taxon>
        <taxon>Methanothermobacter</taxon>
    </lineage>
</organism>
<dbReference type="PANTHER" id="PTHR43443">
    <property type="entry name" value="3-HEXULOSE-6-PHOSPHATE ISOMERASE"/>
    <property type="match status" value="1"/>
</dbReference>
<dbReference type="GO" id="GO:1901135">
    <property type="term" value="P:carbohydrate derivative metabolic process"/>
    <property type="evidence" value="ECO:0007669"/>
    <property type="project" value="InterPro"/>
</dbReference>
<dbReference type="InterPro" id="IPR046348">
    <property type="entry name" value="SIS_dom_sf"/>
</dbReference>
<dbReference type="PROSITE" id="PS51464">
    <property type="entry name" value="SIS"/>
    <property type="match status" value="1"/>
</dbReference>
<dbReference type="InterPro" id="IPR017552">
    <property type="entry name" value="PHI/rmpB"/>
</dbReference>
<dbReference type="AlphaFoldDB" id="A0A328PC69"/>
<comment type="similarity">
    <text evidence="1">Belongs to the SIS family. PHI subfamily.</text>
</comment>
<protein>
    <submittedName>
        <fullName evidence="4">6-phospho-3-hexuloisomerase</fullName>
    </submittedName>
</protein>
<proteinExistence type="inferred from homology"/>
<accession>A0A328PC69</accession>
<sequence>MYLNETIEKIIEHTQNVVKRIKEEYQNLDKILNLLAKSKSIFILGSGRSKLVGEAFAMRLAQLRLNVHVIGDSTTISPKKKDLIIVISSSGSTSCIVKETQRLKDKGAKIIGVTANAESELAKGLSEAIIDVGPWRDYNKAISEGNQTDEVPLGTLYEDTSLLILDGIIYELMKKMGKKEKDLAEAHY</sequence>
<gene>
    <name evidence="4" type="ORF">DPC56_06495</name>
</gene>
<dbReference type="GO" id="GO:0097367">
    <property type="term" value="F:carbohydrate derivative binding"/>
    <property type="evidence" value="ECO:0007669"/>
    <property type="project" value="InterPro"/>
</dbReference>
<comment type="caution">
    <text evidence="4">The sequence shown here is derived from an EMBL/GenBank/DDBJ whole genome shotgun (WGS) entry which is preliminary data.</text>
</comment>
<dbReference type="RefSeq" id="WP_112094268.1">
    <property type="nucleotide sequence ID" value="NZ_QLOE01000008.1"/>
</dbReference>